<gene>
    <name evidence="2" type="ORF">KQ656_06200</name>
</gene>
<dbReference type="InterPro" id="IPR000843">
    <property type="entry name" value="HTH_LacI"/>
</dbReference>
<dbReference type="SMART" id="SM00354">
    <property type="entry name" value="HTH_LACI"/>
    <property type="match status" value="1"/>
</dbReference>
<dbReference type="PANTHER" id="PTHR30146:SF136">
    <property type="entry name" value="NTD BIOSYNTHESIS OPERON REGULATOR NTDR"/>
    <property type="match status" value="1"/>
</dbReference>
<organism evidence="2 3">
    <name type="scientific">Mammaliicoccus lentus</name>
    <name type="common">Staphylococcus lentus</name>
    <dbReference type="NCBI Taxonomy" id="42858"/>
    <lineage>
        <taxon>Bacteria</taxon>
        <taxon>Bacillati</taxon>
        <taxon>Bacillota</taxon>
        <taxon>Bacilli</taxon>
        <taxon>Bacillales</taxon>
        <taxon>Staphylococcaceae</taxon>
        <taxon>Mammaliicoccus</taxon>
    </lineage>
</organism>
<keyword evidence="3" id="KW-1185">Reference proteome</keyword>
<dbReference type="CDD" id="cd01392">
    <property type="entry name" value="HTH_LacI"/>
    <property type="match status" value="1"/>
</dbReference>
<sequence length="333" mass="37670">MATIKDVAKHAGLSVTTVSRYLNHHPYITEEKKEKIKLAMKELDYSPNSAATQLRSNKSFTIGIIVSRITNPFFAYLIDSIEKVVKKTNYHTLIMQTYDNKDEELRLLNMLKQKHIDGIIMASIENDLSVIEQYEQYGPIVITGDISLSSSTLPVVGTNQENATYRAILYLIEKGYTDIAYCTGGEFKETKHGSSRNRGYIKALQDNNIPLNFDRIYKNIHTINDGEEIAKSILNLDKEKWPRAIFAGSDEVAAGMIKTFMQNEVNIPEEIAIMGYDNQPLSEMLSIPLSTVSQPIDKIGIETTNLLMSYLNEREYIVNKEALELDIIVRSST</sequence>
<evidence type="ECO:0000259" key="1">
    <source>
        <dbReference type="PROSITE" id="PS50932"/>
    </source>
</evidence>
<dbReference type="EMBL" id="JAHLZN010000008">
    <property type="protein sequence ID" value="MBU6113540.1"/>
    <property type="molecule type" value="Genomic_DNA"/>
</dbReference>
<evidence type="ECO:0000313" key="3">
    <source>
        <dbReference type="Proteomes" id="UP000770161"/>
    </source>
</evidence>
<evidence type="ECO:0000313" key="2">
    <source>
        <dbReference type="EMBL" id="MBU6113540.1"/>
    </source>
</evidence>
<accession>A0ABS6GZ99</accession>
<proteinExistence type="predicted"/>
<reference evidence="2 3" key="1">
    <citation type="submission" date="2021-06" db="EMBL/GenBank/DDBJ databases">
        <title>Staphylococcus lentus K169 genome sequencing.</title>
        <authorList>
            <person name="Sundareshan S."/>
            <person name="Akhila D.S."/>
            <person name="Prachi D."/>
            <person name="Sivakumar R."/>
            <person name="Rajendhran J."/>
            <person name="Isloor S."/>
            <person name="Hegde N.R."/>
        </authorList>
    </citation>
    <scope>NUCLEOTIDE SEQUENCE [LARGE SCALE GENOMIC DNA]</scope>
    <source>
        <strain evidence="2 3">K169</strain>
    </source>
</reference>
<dbReference type="Proteomes" id="UP000770161">
    <property type="component" value="Unassembled WGS sequence"/>
</dbReference>
<dbReference type="PROSITE" id="PS50932">
    <property type="entry name" value="HTH_LACI_2"/>
    <property type="match status" value="1"/>
</dbReference>
<dbReference type="Pfam" id="PF00356">
    <property type="entry name" value="LacI"/>
    <property type="match status" value="1"/>
</dbReference>
<feature type="domain" description="HTH lacI-type" evidence="1">
    <location>
        <begin position="2"/>
        <end position="56"/>
    </location>
</feature>
<dbReference type="PANTHER" id="PTHR30146">
    <property type="entry name" value="LACI-RELATED TRANSCRIPTIONAL REPRESSOR"/>
    <property type="match status" value="1"/>
</dbReference>
<dbReference type="Pfam" id="PF00532">
    <property type="entry name" value="Peripla_BP_1"/>
    <property type="match status" value="1"/>
</dbReference>
<name>A0ABS6GZ99_MAMLE</name>
<comment type="caution">
    <text evidence="2">The sequence shown here is derived from an EMBL/GenBank/DDBJ whole genome shotgun (WGS) entry which is preliminary data.</text>
</comment>
<protein>
    <submittedName>
        <fullName evidence="2">LacI family transcriptional regulator</fullName>
    </submittedName>
</protein>
<dbReference type="CDD" id="cd06286">
    <property type="entry name" value="PBP1_CcpB-like"/>
    <property type="match status" value="1"/>
</dbReference>
<dbReference type="InterPro" id="IPR001761">
    <property type="entry name" value="Peripla_BP/Lac1_sug-bd_dom"/>
</dbReference>
<dbReference type="RefSeq" id="WP_216683510.1">
    <property type="nucleotide sequence ID" value="NZ_JAHLZN010000008.1"/>
</dbReference>